<dbReference type="Gene3D" id="3.30.1490.190">
    <property type="match status" value="1"/>
</dbReference>
<feature type="binding site" evidence="7">
    <location>
        <position position="145"/>
    </location>
    <ligand>
        <name>Zn(2+)</name>
        <dbReference type="ChEBI" id="CHEBI:29105"/>
    </ligand>
</feature>
<dbReference type="GO" id="GO:0008270">
    <property type="term" value="F:zinc ion binding"/>
    <property type="evidence" value="ECO:0007669"/>
    <property type="project" value="TreeGrafter"/>
</dbReference>
<feature type="binding site" evidence="7">
    <location>
        <position position="101"/>
    </location>
    <ligand>
        <name>Zn(2+)</name>
        <dbReference type="ChEBI" id="CHEBI:29105"/>
    </ligand>
</feature>
<sequence length="157" mass="18301">MLKLNKIQEEKYFEIIDKLKIKSIKITEIRSNIIKLIIISEHINIQQLTLKLEKDLSNVNLASIYNTIDLLLKEHIITSNTFDGKNIWYELSTNKSAHIKCDGCGKIEHVSADKIKNIDFDKFDHIISDKKQKLEHIKIEIHVICENCRSIKPTLSY</sequence>
<dbReference type="Proteomes" id="UP000239216">
    <property type="component" value="Chromosome"/>
</dbReference>
<proteinExistence type="inferred from homology"/>
<evidence type="ECO:0000256" key="3">
    <source>
        <dbReference type="ARBA" id="ARBA00022833"/>
    </source>
</evidence>
<keyword evidence="2" id="KW-0678">Repressor</keyword>
<dbReference type="RefSeq" id="WP_029511779.1">
    <property type="nucleotide sequence ID" value="NZ_CP022513.1"/>
</dbReference>
<dbReference type="InterPro" id="IPR002481">
    <property type="entry name" value="FUR"/>
</dbReference>
<keyword evidence="7" id="KW-0479">Metal-binding</keyword>
<evidence type="ECO:0000256" key="1">
    <source>
        <dbReference type="ARBA" id="ARBA00007957"/>
    </source>
</evidence>
<evidence type="ECO:0000313" key="9">
    <source>
        <dbReference type="Proteomes" id="UP000239216"/>
    </source>
</evidence>
<organism evidence="8 9">
    <name type="scientific">Mesoplasma florum</name>
    <name type="common">Acholeplasma florum</name>
    <dbReference type="NCBI Taxonomy" id="2151"/>
    <lineage>
        <taxon>Bacteria</taxon>
        <taxon>Bacillati</taxon>
        <taxon>Mycoplasmatota</taxon>
        <taxon>Mollicutes</taxon>
        <taxon>Entomoplasmatales</taxon>
        <taxon>Entomoplasmataceae</taxon>
        <taxon>Mesoplasma</taxon>
    </lineage>
</organism>
<keyword evidence="4" id="KW-0805">Transcription regulation</keyword>
<keyword evidence="3 7" id="KW-0862">Zinc</keyword>
<dbReference type="GO" id="GO:0003700">
    <property type="term" value="F:DNA-binding transcription factor activity"/>
    <property type="evidence" value="ECO:0007669"/>
    <property type="project" value="InterPro"/>
</dbReference>
<evidence type="ECO:0000313" key="8">
    <source>
        <dbReference type="EMBL" id="AVN64652.1"/>
    </source>
</evidence>
<feature type="binding site" evidence="7">
    <location>
        <position position="104"/>
    </location>
    <ligand>
        <name>Zn(2+)</name>
        <dbReference type="ChEBI" id="CHEBI:29105"/>
    </ligand>
</feature>
<keyword evidence="5" id="KW-0238">DNA-binding</keyword>
<dbReference type="PANTHER" id="PTHR33202:SF7">
    <property type="entry name" value="FERRIC UPTAKE REGULATION PROTEIN"/>
    <property type="match status" value="1"/>
</dbReference>
<accession>A0A2R3P833</accession>
<keyword evidence="6" id="KW-0804">Transcription</keyword>
<comment type="similarity">
    <text evidence="1">Belongs to the Fur family.</text>
</comment>
<reference evidence="8 9" key="1">
    <citation type="submission" date="2017-07" db="EMBL/GenBank/DDBJ databases">
        <title>Comparative genomic analysis of Mesoplasma florum.</title>
        <authorList>
            <person name="Baby V."/>
            <person name="Lachance J.-C."/>
            <person name="Gagnon J."/>
            <person name="Lucier J.-F."/>
            <person name="Matteau D."/>
            <person name="Knight T.F."/>
            <person name="Rodrigue S."/>
        </authorList>
    </citation>
    <scope>NUCLEOTIDE SEQUENCE [LARGE SCALE GENOMIC DNA]</scope>
    <source>
        <strain evidence="8 9">CnuA-2</strain>
    </source>
</reference>
<gene>
    <name evidence="8" type="ORF">CG003_03255</name>
</gene>
<comment type="cofactor">
    <cofactor evidence="7">
        <name>Zn(2+)</name>
        <dbReference type="ChEBI" id="CHEBI:29105"/>
    </cofactor>
    <text evidence="7">Binds 1 zinc ion per subunit.</text>
</comment>
<dbReference type="GO" id="GO:0045892">
    <property type="term" value="P:negative regulation of DNA-templated transcription"/>
    <property type="evidence" value="ECO:0007669"/>
    <property type="project" value="TreeGrafter"/>
</dbReference>
<dbReference type="PANTHER" id="PTHR33202">
    <property type="entry name" value="ZINC UPTAKE REGULATION PROTEIN"/>
    <property type="match status" value="1"/>
</dbReference>
<dbReference type="GO" id="GO:0000976">
    <property type="term" value="F:transcription cis-regulatory region binding"/>
    <property type="evidence" value="ECO:0007669"/>
    <property type="project" value="TreeGrafter"/>
</dbReference>
<feature type="binding site" evidence="7">
    <location>
        <position position="148"/>
    </location>
    <ligand>
        <name>Zn(2+)</name>
        <dbReference type="ChEBI" id="CHEBI:29105"/>
    </ligand>
</feature>
<evidence type="ECO:0000256" key="4">
    <source>
        <dbReference type="ARBA" id="ARBA00023015"/>
    </source>
</evidence>
<protein>
    <submittedName>
        <fullName evidence="8">Transcriptional repressor</fullName>
    </submittedName>
</protein>
<dbReference type="InterPro" id="IPR036388">
    <property type="entry name" value="WH-like_DNA-bd_sf"/>
</dbReference>
<dbReference type="EMBL" id="CP022513">
    <property type="protein sequence ID" value="AVN64652.1"/>
    <property type="molecule type" value="Genomic_DNA"/>
</dbReference>
<evidence type="ECO:0000256" key="5">
    <source>
        <dbReference type="ARBA" id="ARBA00023125"/>
    </source>
</evidence>
<evidence type="ECO:0000256" key="6">
    <source>
        <dbReference type="ARBA" id="ARBA00023163"/>
    </source>
</evidence>
<dbReference type="InterPro" id="IPR036390">
    <property type="entry name" value="WH_DNA-bd_sf"/>
</dbReference>
<dbReference type="Pfam" id="PF01475">
    <property type="entry name" value="FUR"/>
    <property type="match status" value="1"/>
</dbReference>
<dbReference type="GO" id="GO:1900376">
    <property type="term" value="P:regulation of secondary metabolite biosynthetic process"/>
    <property type="evidence" value="ECO:0007669"/>
    <property type="project" value="TreeGrafter"/>
</dbReference>
<dbReference type="Gene3D" id="1.10.10.10">
    <property type="entry name" value="Winged helix-like DNA-binding domain superfamily/Winged helix DNA-binding domain"/>
    <property type="match status" value="1"/>
</dbReference>
<dbReference type="InterPro" id="IPR043135">
    <property type="entry name" value="Fur_C"/>
</dbReference>
<dbReference type="AlphaFoldDB" id="A0A2R3P833"/>
<evidence type="ECO:0000256" key="2">
    <source>
        <dbReference type="ARBA" id="ARBA00022491"/>
    </source>
</evidence>
<dbReference type="SUPFAM" id="SSF46785">
    <property type="entry name" value="Winged helix' DNA-binding domain"/>
    <property type="match status" value="1"/>
</dbReference>
<evidence type="ECO:0000256" key="7">
    <source>
        <dbReference type="PIRSR" id="PIRSR602481-1"/>
    </source>
</evidence>
<name>A0A2R3P833_MESFO</name>